<name>A0A420CJ59_9FLAO</name>
<feature type="transmembrane region" description="Helical" evidence="1">
    <location>
        <begin position="13"/>
        <end position="32"/>
    </location>
</feature>
<reference evidence="2" key="1">
    <citation type="journal article" date="2014" name="Int. J. Syst. Evol. Microbiol.">
        <title>Complete genome of a new Firmicutes species belonging to the dominant human colonic microbiota ('Ruminococcus bicirculans') reveals two chromosomes and a selective capacity to utilize plant glucans.</title>
        <authorList>
            <consortium name="NISC Comparative Sequencing Program"/>
            <person name="Wegmann U."/>
            <person name="Louis P."/>
            <person name="Goesmann A."/>
            <person name="Henrissat B."/>
            <person name="Duncan S.H."/>
            <person name="Flint H.J."/>
        </authorList>
    </citation>
    <scope>NUCLEOTIDE SEQUENCE</scope>
    <source>
        <strain evidence="2">CCM 8490</strain>
    </source>
</reference>
<keyword evidence="1" id="KW-1133">Transmembrane helix</keyword>
<reference evidence="3 4" key="2">
    <citation type="submission" date="2018-09" db="EMBL/GenBank/DDBJ databases">
        <title>Genomic Encyclopedia of Archaeal and Bacterial Type Strains, Phase II (KMG-II): from individual species to whole genera.</title>
        <authorList>
            <person name="Goeker M."/>
        </authorList>
    </citation>
    <scope>NUCLEOTIDE SEQUENCE [LARGE SCALE GENOMIC DNA]</scope>
    <source>
        <strain evidence="3 4">DSM 27620</strain>
    </source>
</reference>
<keyword evidence="1" id="KW-0812">Transmembrane</keyword>
<feature type="transmembrane region" description="Helical" evidence="1">
    <location>
        <begin position="342"/>
        <end position="361"/>
    </location>
</feature>
<accession>A0A420CJ59</accession>
<dbReference type="Proteomes" id="UP000658202">
    <property type="component" value="Unassembled WGS sequence"/>
</dbReference>
<feature type="transmembrane region" description="Helical" evidence="1">
    <location>
        <begin position="289"/>
        <end position="312"/>
    </location>
</feature>
<feature type="transmembrane region" description="Helical" evidence="1">
    <location>
        <begin position="133"/>
        <end position="151"/>
    </location>
</feature>
<protein>
    <submittedName>
        <fullName evidence="3">EpsG-like putative glucosyltransferase</fullName>
    </submittedName>
</protein>
<dbReference type="InterPro" id="IPR049458">
    <property type="entry name" value="EpsG-like"/>
</dbReference>
<dbReference type="OrthoDB" id="1112074at2"/>
<dbReference type="AlphaFoldDB" id="A0A420CJ59"/>
<feature type="transmembrane region" description="Helical" evidence="1">
    <location>
        <begin position="110"/>
        <end position="126"/>
    </location>
</feature>
<reference evidence="2" key="4">
    <citation type="submission" date="2024-05" db="EMBL/GenBank/DDBJ databases">
        <authorList>
            <person name="Sun Q."/>
            <person name="Sedlacek I."/>
        </authorList>
    </citation>
    <scope>NUCLEOTIDE SEQUENCE</scope>
    <source>
        <strain evidence="2">CCM 8490</strain>
    </source>
</reference>
<evidence type="ECO:0000313" key="4">
    <source>
        <dbReference type="Proteomes" id="UP000285906"/>
    </source>
</evidence>
<organism evidence="3 4">
    <name type="scientific">Epilithonimonas arachidiradicis</name>
    <dbReference type="NCBI Taxonomy" id="1617282"/>
    <lineage>
        <taxon>Bacteria</taxon>
        <taxon>Pseudomonadati</taxon>
        <taxon>Bacteroidota</taxon>
        <taxon>Flavobacteriia</taxon>
        <taxon>Flavobacteriales</taxon>
        <taxon>Weeksellaceae</taxon>
        <taxon>Chryseobacterium group</taxon>
        <taxon>Epilithonimonas</taxon>
    </lineage>
</organism>
<evidence type="ECO:0000313" key="2">
    <source>
        <dbReference type="EMBL" id="GGG67207.1"/>
    </source>
</evidence>
<sequence>MFDWVPLESYSNLYYYILLVVMIFVIVNAFSFDVRDQKSISIISIVGWFVTIFIMFYMGFRPINGVFIDMMVYANSFYKFQRGATVKIEKDYVFNYFMKWCSTFMSAKNFFFFLATLYIVPCIIFSKKYFRQYWFFAVLMFLSSFSFWAYGVNGMRNGLATALFILGLCFYQKKYLIYPIFLLAYFMHASMIIPTFAFFVSGFYKNPKIYIFIWILAIPMSLLGGDVWMSFFSNLGIAEDRATGYLVDNVKNMSKFSSTGFRWDFVLYSVTAIFAGYYFIYKKKIVDDFYVHLFGIYCIANAFWILVISAAFSNRFAYLSWFLMPVIFAYPMFRYKIWNDQYKVFGIILFMYFMFTFLMNVKF</sequence>
<reference evidence="5" key="3">
    <citation type="journal article" date="2019" name="Int. J. Syst. Evol. Microbiol.">
        <title>The Global Catalogue of Microorganisms (GCM) 10K type strain sequencing project: providing services to taxonomists for standard genome sequencing and annotation.</title>
        <authorList>
            <consortium name="The Broad Institute Genomics Platform"/>
            <consortium name="The Broad Institute Genome Sequencing Center for Infectious Disease"/>
            <person name="Wu L."/>
            <person name="Ma J."/>
        </authorList>
    </citation>
    <scope>NUCLEOTIDE SEQUENCE [LARGE SCALE GENOMIC DNA]</scope>
    <source>
        <strain evidence="5">CCM 8490</strain>
    </source>
</reference>
<feature type="transmembrane region" description="Helical" evidence="1">
    <location>
        <begin position="39"/>
        <end position="60"/>
    </location>
</feature>
<feature type="transmembrane region" description="Helical" evidence="1">
    <location>
        <begin position="211"/>
        <end position="231"/>
    </location>
</feature>
<evidence type="ECO:0000256" key="1">
    <source>
        <dbReference type="SAM" id="Phobius"/>
    </source>
</evidence>
<feature type="transmembrane region" description="Helical" evidence="1">
    <location>
        <begin position="261"/>
        <end position="280"/>
    </location>
</feature>
<feature type="transmembrane region" description="Helical" evidence="1">
    <location>
        <begin position="318"/>
        <end position="335"/>
    </location>
</feature>
<dbReference type="Proteomes" id="UP000285906">
    <property type="component" value="Unassembled WGS sequence"/>
</dbReference>
<gene>
    <name evidence="3" type="ORF">BXY58_3497</name>
    <name evidence="2" type="ORF">GCM10007332_32530</name>
</gene>
<dbReference type="Pfam" id="PF14897">
    <property type="entry name" value="EpsG"/>
    <property type="match status" value="1"/>
</dbReference>
<keyword evidence="3" id="KW-0808">Transferase</keyword>
<feature type="transmembrane region" description="Helical" evidence="1">
    <location>
        <begin position="176"/>
        <end position="199"/>
    </location>
</feature>
<comment type="caution">
    <text evidence="3">The sequence shown here is derived from an EMBL/GenBank/DDBJ whole genome shotgun (WGS) entry which is preliminary data.</text>
</comment>
<evidence type="ECO:0000313" key="5">
    <source>
        <dbReference type="Proteomes" id="UP000658202"/>
    </source>
</evidence>
<proteinExistence type="predicted"/>
<evidence type="ECO:0000313" key="3">
    <source>
        <dbReference type="EMBL" id="RKE78372.1"/>
    </source>
</evidence>
<dbReference type="GO" id="GO:0016740">
    <property type="term" value="F:transferase activity"/>
    <property type="evidence" value="ECO:0007669"/>
    <property type="project" value="UniProtKB-KW"/>
</dbReference>
<keyword evidence="1" id="KW-0472">Membrane</keyword>
<dbReference type="EMBL" id="RAQH01000013">
    <property type="protein sequence ID" value="RKE78372.1"/>
    <property type="molecule type" value="Genomic_DNA"/>
</dbReference>
<keyword evidence="5" id="KW-1185">Reference proteome</keyword>
<dbReference type="EMBL" id="BMCW01000010">
    <property type="protein sequence ID" value="GGG67207.1"/>
    <property type="molecule type" value="Genomic_DNA"/>
</dbReference>